<keyword evidence="2 5" id="KW-0812">Transmembrane</keyword>
<evidence type="ECO:0000256" key="1">
    <source>
        <dbReference type="ARBA" id="ARBA00022475"/>
    </source>
</evidence>
<dbReference type="OrthoDB" id="9781333at2"/>
<keyword evidence="8" id="KW-1185">Reference proteome</keyword>
<evidence type="ECO:0000256" key="2">
    <source>
        <dbReference type="ARBA" id="ARBA00022692"/>
    </source>
</evidence>
<dbReference type="AlphaFoldDB" id="A0A5C6EQ26"/>
<feature type="transmembrane region" description="Helical" evidence="5">
    <location>
        <begin position="316"/>
        <end position="334"/>
    </location>
</feature>
<accession>A0A5C6EQ26</accession>
<evidence type="ECO:0000256" key="3">
    <source>
        <dbReference type="ARBA" id="ARBA00022989"/>
    </source>
</evidence>
<dbReference type="PANTHER" id="PTHR22550:SF5">
    <property type="entry name" value="LEUCINE ZIPPER PROTEIN 4"/>
    <property type="match status" value="1"/>
</dbReference>
<keyword evidence="3 5" id="KW-1133">Transmembrane helix</keyword>
<dbReference type="Pfam" id="PF13519">
    <property type="entry name" value="VWA_2"/>
    <property type="match status" value="1"/>
</dbReference>
<evidence type="ECO:0000259" key="6">
    <source>
        <dbReference type="PROSITE" id="PS50234"/>
    </source>
</evidence>
<dbReference type="SMART" id="SM00327">
    <property type="entry name" value="VWA"/>
    <property type="match status" value="1"/>
</dbReference>
<dbReference type="Proteomes" id="UP000317977">
    <property type="component" value="Unassembled WGS sequence"/>
</dbReference>
<dbReference type="InterPro" id="IPR002035">
    <property type="entry name" value="VWF_A"/>
</dbReference>
<dbReference type="PROSITE" id="PS50234">
    <property type="entry name" value="VWFA"/>
    <property type="match status" value="1"/>
</dbReference>
<dbReference type="SUPFAM" id="SSF53300">
    <property type="entry name" value="vWA-like"/>
    <property type="match status" value="1"/>
</dbReference>
<evidence type="ECO:0000313" key="8">
    <source>
        <dbReference type="Proteomes" id="UP000317977"/>
    </source>
</evidence>
<organism evidence="7 8">
    <name type="scientific">Rubripirellula reticaptiva</name>
    <dbReference type="NCBI Taxonomy" id="2528013"/>
    <lineage>
        <taxon>Bacteria</taxon>
        <taxon>Pseudomonadati</taxon>
        <taxon>Planctomycetota</taxon>
        <taxon>Planctomycetia</taxon>
        <taxon>Pirellulales</taxon>
        <taxon>Pirellulaceae</taxon>
        <taxon>Rubripirellula</taxon>
    </lineage>
</organism>
<gene>
    <name evidence="7" type="ORF">Poly59_28130</name>
</gene>
<keyword evidence="4 5" id="KW-0472">Membrane</keyword>
<comment type="caution">
    <text evidence="7">The sequence shown here is derived from an EMBL/GenBank/DDBJ whole genome shotgun (WGS) entry which is preliminary data.</text>
</comment>
<feature type="transmembrane region" description="Helical" evidence="5">
    <location>
        <begin position="16"/>
        <end position="35"/>
    </location>
</feature>
<keyword evidence="1" id="KW-1003">Cell membrane</keyword>
<dbReference type="RefSeq" id="WP_146534629.1">
    <property type="nucleotide sequence ID" value="NZ_SJPX01000003.1"/>
</dbReference>
<proteinExistence type="predicted"/>
<dbReference type="EMBL" id="SJPX01000003">
    <property type="protein sequence ID" value="TWU51222.1"/>
    <property type="molecule type" value="Genomic_DNA"/>
</dbReference>
<reference evidence="7 8" key="1">
    <citation type="submission" date="2019-02" db="EMBL/GenBank/DDBJ databases">
        <title>Deep-cultivation of Planctomycetes and their phenomic and genomic characterization uncovers novel biology.</title>
        <authorList>
            <person name="Wiegand S."/>
            <person name="Jogler M."/>
            <person name="Boedeker C."/>
            <person name="Pinto D."/>
            <person name="Vollmers J."/>
            <person name="Rivas-Marin E."/>
            <person name="Kohn T."/>
            <person name="Peeters S.H."/>
            <person name="Heuer A."/>
            <person name="Rast P."/>
            <person name="Oberbeckmann S."/>
            <person name="Bunk B."/>
            <person name="Jeske O."/>
            <person name="Meyerdierks A."/>
            <person name="Storesund J.E."/>
            <person name="Kallscheuer N."/>
            <person name="Luecker S."/>
            <person name="Lage O.M."/>
            <person name="Pohl T."/>
            <person name="Merkel B.J."/>
            <person name="Hornburger P."/>
            <person name="Mueller R.-W."/>
            <person name="Bruemmer F."/>
            <person name="Labrenz M."/>
            <person name="Spormann A.M."/>
            <person name="Op Den Camp H."/>
            <person name="Overmann J."/>
            <person name="Amann R."/>
            <person name="Jetten M.S.M."/>
            <person name="Mascher T."/>
            <person name="Medema M.H."/>
            <person name="Devos D.P."/>
            <person name="Kaster A.-K."/>
            <person name="Ovreas L."/>
            <person name="Rohde M."/>
            <person name="Galperin M.Y."/>
            <person name="Jogler C."/>
        </authorList>
    </citation>
    <scope>NUCLEOTIDE SEQUENCE [LARGE SCALE GENOMIC DNA]</scope>
    <source>
        <strain evidence="7 8">Poly59</strain>
    </source>
</reference>
<name>A0A5C6EQ26_9BACT</name>
<dbReference type="InterPro" id="IPR036465">
    <property type="entry name" value="vWFA_dom_sf"/>
</dbReference>
<evidence type="ECO:0000256" key="5">
    <source>
        <dbReference type="SAM" id="Phobius"/>
    </source>
</evidence>
<dbReference type="Gene3D" id="3.40.50.410">
    <property type="entry name" value="von Willebrand factor, type A domain"/>
    <property type="match status" value="1"/>
</dbReference>
<feature type="transmembrane region" description="Helical" evidence="5">
    <location>
        <begin position="56"/>
        <end position="82"/>
    </location>
</feature>
<dbReference type="InterPro" id="IPR050768">
    <property type="entry name" value="UPF0353/GerABKA_families"/>
</dbReference>
<sequence length="336" mass="37094">MNFNEFEIGSLARLNYLWLVAAIALLTLLSFAGNRRAALRFVTKDLREHVFGKTSLAGRWISLTCVVLAMTLLVLCIVDVRWGKVSRTIPQKGIEVMFVLDVSRSMLAEDVTPTRLDRAKQMIRDVIDEMTGDRIGLAVFAGEVKQVIPMTSHYDDFKQRLDEVGPENIVRGGSKLGDAITVAAEGYLTKTNEHKAMVLVTDGEDMQSRPIEAAKKVHQDKGVTIFTIGLGDFDVGAKIPIRTRSGRSSFMTHDGETVVSKLNGDILSQVATETGGAYIPAGTKQVNMSDVYHGYIASVEQQDFETATVDNYEARFAWFLTPAIVILMATLWIGKD</sequence>
<dbReference type="PANTHER" id="PTHR22550">
    <property type="entry name" value="SPORE GERMINATION PROTEIN"/>
    <property type="match status" value="1"/>
</dbReference>
<evidence type="ECO:0000256" key="4">
    <source>
        <dbReference type="ARBA" id="ARBA00023136"/>
    </source>
</evidence>
<evidence type="ECO:0000313" key="7">
    <source>
        <dbReference type="EMBL" id="TWU51222.1"/>
    </source>
</evidence>
<feature type="domain" description="VWFA" evidence="6">
    <location>
        <begin position="95"/>
        <end position="270"/>
    </location>
</feature>
<protein>
    <submittedName>
        <fullName evidence="7">von Willebrand factor type A domain protein</fullName>
    </submittedName>
</protein>